<dbReference type="AlphaFoldDB" id="A0AAE0N6G3"/>
<evidence type="ECO:0000259" key="8">
    <source>
        <dbReference type="PROSITE" id="PS51192"/>
    </source>
</evidence>
<comment type="catalytic activity">
    <reaction evidence="6">
        <text>ATP + H2O = ADP + phosphate + H(+)</text>
        <dbReference type="Rhea" id="RHEA:13065"/>
        <dbReference type="ChEBI" id="CHEBI:15377"/>
        <dbReference type="ChEBI" id="CHEBI:15378"/>
        <dbReference type="ChEBI" id="CHEBI:30616"/>
        <dbReference type="ChEBI" id="CHEBI:43474"/>
        <dbReference type="ChEBI" id="CHEBI:456216"/>
        <dbReference type="EC" id="3.6.4.13"/>
    </reaction>
</comment>
<dbReference type="InterPro" id="IPR048333">
    <property type="entry name" value="HA2_WH"/>
</dbReference>
<dbReference type="EMBL" id="JAULSW010000008">
    <property type="protein sequence ID" value="KAK3372476.1"/>
    <property type="molecule type" value="Genomic_DNA"/>
</dbReference>
<evidence type="ECO:0000256" key="1">
    <source>
        <dbReference type="ARBA" id="ARBA00012552"/>
    </source>
</evidence>
<keyword evidence="11" id="KW-1185">Reference proteome</keyword>
<dbReference type="GO" id="GO:1990904">
    <property type="term" value="C:ribonucleoprotein complex"/>
    <property type="evidence" value="ECO:0007669"/>
    <property type="project" value="UniProtKB-ARBA"/>
</dbReference>
<dbReference type="GO" id="GO:0005524">
    <property type="term" value="F:ATP binding"/>
    <property type="evidence" value="ECO:0007669"/>
    <property type="project" value="UniProtKB-KW"/>
</dbReference>
<evidence type="ECO:0000313" key="10">
    <source>
        <dbReference type="EMBL" id="KAK3372476.1"/>
    </source>
</evidence>
<dbReference type="InterPro" id="IPR002464">
    <property type="entry name" value="DNA/RNA_helicase_DEAH_CS"/>
</dbReference>
<dbReference type="PANTHER" id="PTHR18934:SF118">
    <property type="entry name" value="ATP-DEPENDENT RNA HELICASE DHX33"/>
    <property type="match status" value="1"/>
</dbReference>
<accession>A0AAE0N6G3</accession>
<keyword evidence="4" id="KW-0347">Helicase</keyword>
<dbReference type="InterPro" id="IPR011709">
    <property type="entry name" value="DEAD-box_helicase_OB_fold"/>
</dbReference>
<dbReference type="GO" id="GO:0045943">
    <property type="term" value="P:positive regulation of transcription by RNA polymerase I"/>
    <property type="evidence" value="ECO:0007669"/>
    <property type="project" value="TreeGrafter"/>
</dbReference>
<dbReference type="Pfam" id="PF07717">
    <property type="entry name" value="OB_NTP_bind"/>
    <property type="match status" value="1"/>
</dbReference>
<dbReference type="Gene3D" id="3.40.50.300">
    <property type="entry name" value="P-loop containing nucleotide triphosphate hydrolases"/>
    <property type="match status" value="2"/>
</dbReference>
<dbReference type="PANTHER" id="PTHR18934">
    <property type="entry name" value="ATP-DEPENDENT RNA HELICASE"/>
    <property type="match status" value="1"/>
</dbReference>
<feature type="domain" description="Helicase ATP-binding" evidence="8">
    <location>
        <begin position="107"/>
        <end position="308"/>
    </location>
</feature>
<evidence type="ECO:0000256" key="7">
    <source>
        <dbReference type="SAM" id="MobiDB-lite"/>
    </source>
</evidence>
<evidence type="ECO:0000256" key="2">
    <source>
        <dbReference type="ARBA" id="ARBA00022741"/>
    </source>
</evidence>
<dbReference type="InterPro" id="IPR027417">
    <property type="entry name" value="P-loop_NTPase"/>
</dbReference>
<dbReference type="Gene3D" id="1.20.120.1080">
    <property type="match status" value="1"/>
</dbReference>
<proteinExistence type="predicted"/>
<dbReference type="GO" id="GO:0003725">
    <property type="term" value="F:double-stranded RNA binding"/>
    <property type="evidence" value="ECO:0007669"/>
    <property type="project" value="TreeGrafter"/>
</dbReference>
<feature type="region of interest" description="Disordered" evidence="7">
    <location>
        <begin position="1"/>
        <end position="96"/>
    </location>
</feature>
<feature type="compositionally biased region" description="Polar residues" evidence="7">
    <location>
        <begin position="44"/>
        <end position="58"/>
    </location>
</feature>
<evidence type="ECO:0000259" key="9">
    <source>
        <dbReference type="PROSITE" id="PS51194"/>
    </source>
</evidence>
<dbReference type="GO" id="GO:0003724">
    <property type="term" value="F:RNA helicase activity"/>
    <property type="evidence" value="ECO:0007669"/>
    <property type="project" value="UniProtKB-EC"/>
</dbReference>
<dbReference type="PROSITE" id="PS51192">
    <property type="entry name" value="HELICASE_ATP_BIND_1"/>
    <property type="match status" value="1"/>
</dbReference>
<dbReference type="InterPro" id="IPR001650">
    <property type="entry name" value="Helicase_C-like"/>
</dbReference>
<dbReference type="SUPFAM" id="SSF52540">
    <property type="entry name" value="P-loop containing nucleoside triphosphate hydrolases"/>
    <property type="match status" value="1"/>
</dbReference>
<dbReference type="CDD" id="cd18791">
    <property type="entry name" value="SF2_C_RHA"/>
    <property type="match status" value="1"/>
</dbReference>
<feature type="domain" description="Helicase C-terminal" evidence="9">
    <location>
        <begin position="348"/>
        <end position="531"/>
    </location>
</feature>
<dbReference type="Proteomes" id="UP001285441">
    <property type="component" value="Unassembled WGS sequence"/>
</dbReference>
<keyword evidence="5" id="KW-0067">ATP-binding</keyword>
<keyword evidence="3 10" id="KW-0378">Hydrolase</keyword>
<dbReference type="EC" id="3.6.4.13" evidence="1"/>
<dbReference type="GO" id="GO:0005730">
    <property type="term" value="C:nucleolus"/>
    <property type="evidence" value="ECO:0007669"/>
    <property type="project" value="TreeGrafter"/>
</dbReference>
<dbReference type="FunFam" id="3.40.50.300:FF:000145">
    <property type="entry name" value="probable ATP-dependent RNA helicase DHX40"/>
    <property type="match status" value="1"/>
</dbReference>
<dbReference type="SMART" id="SM00490">
    <property type="entry name" value="HELICc"/>
    <property type="match status" value="1"/>
</dbReference>
<evidence type="ECO:0000256" key="3">
    <source>
        <dbReference type="ARBA" id="ARBA00022801"/>
    </source>
</evidence>
<evidence type="ECO:0000256" key="5">
    <source>
        <dbReference type="ARBA" id="ARBA00022840"/>
    </source>
</evidence>
<name>A0AAE0N6G3_9PEZI</name>
<reference evidence="10" key="2">
    <citation type="submission" date="2023-06" db="EMBL/GenBank/DDBJ databases">
        <authorList>
            <consortium name="Lawrence Berkeley National Laboratory"/>
            <person name="Haridas S."/>
            <person name="Hensen N."/>
            <person name="Bonometti L."/>
            <person name="Westerberg I."/>
            <person name="Brannstrom I.O."/>
            <person name="Guillou S."/>
            <person name="Cros-Aarteil S."/>
            <person name="Calhoun S."/>
            <person name="Kuo A."/>
            <person name="Mondo S."/>
            <person name="Pangilinan J."/>
            <person name="Riley R."/>
            <person name="LaButti K."/>
            <person name="Andreopoulos B."/>
            <person name="Lipzen A."/>
            <person name="Chen C."/>
            <person name="Yanf M."/>
            <person name="Daum C."/>
            <person name="Ng V."/>
            <person name="Clum A."/>
            <person name="Steindorff A."/>
            <person name="Ohm R."/>
            <person name="Martin F."/>
            <person name="Silar P."/>
            <person name="Natvig D."/>
            <person name="Lalanne C."/>
            <person name="Gautier V."/>
            <person name="Ament-velasquez S.L."/>
            <person name="Kruys A."/>
            <person name="Hutchinson M.I."/>
            <person name="Powell A.J."/>
            <person name="Barry K."/>
            <person name="Miller A.N."/>
            <person name="Grigoriev I.V."/>
            <person name="Debuchy R."/>
            <person name="Gladieux P."/>
            <person name="Thoren M.H."/>
            <person name="Johannesson H."/>
        </authorList>
    </citation>
    <scope>NUCLEOTIDE SEQUENCE</scope>
    <source>
        <strain evidence="10">CBS 232.78</strain>
    </source>
</reference>
<dbReference type="InterPro" id="IPR007502">
    <property type="entry name" value="Helicase-assoc_dom"/>
</dbReference>
<evidence type="ECO:0000256" key="6">
    <source>
        <dbReference type="ARBA" id="ARBA00047984"/>
    </source>
</evidence>
<organism evidence="10 11">
    <name type="scientific">Podospora didyma</name>
    <dbReference type="NCBI Taxonomy" id="330526"/>
    <lineage>
        <taxon>Eukaryota</taxon>
        <taxon>Fungi</taxon>
        <taxon>Dikarya</taxon>
        <taxon>Ascomycota</taxon>
        <taxon>Pezizomycotina</taxon>
        <taxon>Sordariomycetes</taxon>
        <taxon>Sordariomycetidae</taxon>
        <taxon>Sordariales</taxon>
        <taxon>Podosporaceae</taxon>
        <taxon>Podospora</taxon>
    </lineage>
</organism>
<dbReference type="GO" id="GO:0016787">
    <property type="term" value="F:hydrolase activity"/>
    <property type="evidence" value="ECO:0007669"/>
    <property type="project" value="UniProtKB-KW"/>
</dbReference>
<dbReference type="SMART" id="SM00847">
    <property type="entry name" value="HA2"/>
    <property type="match status" value="1"/>
</dbReference>
<dbReference type="CDD" id="cd17917">
    <property type="entry name" value="DEXHc_RHA-like"/>
    <property type="match status" value="1"/>
</dbReference>
<reference evidence="10" key="1">
    <citation type="journal article" date="2023" name="Mol. Phylogenet. Evol.">
        <title>Genome-scale phylogeny and comparative genomics of the fungal order Sordariales.</title>
        <authorList>
            <person name="Hensen N."/>
            <person name="Bonometti L."/>
            <person name="Westerberg I."/>
            <person name="Brannstrom I.O."/>
            <person name="Guillou S."/>
            <person name="Cros-Aarteil S."/>
            <person name="Calhoun S."/>
            <person name="Haridas S."/>
            <person name="Kuo A."/>
            <person name="Mondo S."/>
            <person name="Pangilinan J."/>
            <person name="Riley R."/>
            <person name="LaButti K."/>
            <person name="Andreopoulos B."/>
            <person name="Lipzen A."/>
            <person name="Chen C."/>
            <person name="Yan M."/>
            <person name="Daum C."/>
            <person name="Ng V."/>
            <person name="Clum A."/>
            <person name="Steindorff A."/>
            <person name="Ohm R.A."/>
            <person name="Martin F."/>
            <person name="Silar P."/>
            <person name="Natvig D.O."/>
            <person name="Lalanne C."/>
            <person name="Gautier V."/>
            <person name="Ament-Velasquez S.L."/>
            <person name="Kruys A."/>
            <person name="Hutchinson M.I."/>
            <person name="Powell A.J."/>
            <person name="Barry K."/>
            <person name="Miller A.N."/>
            <person name="Grigoriev I.V."/>
            <person name="Debuchy R."/>
            <person name="Gladieux P."/>
            <person name="Hiltunen Thoren M."/>
            <person name="Johannesson H."/>
        </authorList>
    </citation>
    <scope>NUCLEOTIDE SEQUENCE</scope>
    <source>
        <strain evidence="10">CBS 232.78</strain>
    </source>
</reference>
<dbReference type="SMART" id="SM00487">
    <property type="entry name" value="DEXDc"/>
    <property type="match status" value="1"/>
</dbReference>
<dbReference type="Pfam" id="PF00271">
    <property type="entry name" value="Helicase_C"/>
    <property type="match status" value="1"/>
</dbReference>
<sequence>MPNPQQHSMSKKRKLEAKADLVKVGSKTISLEGYLTKRPRKEISTLSTDGTSNSSHGQHQPPQQPKAEGKEEQKSTEKPATRKAAGDPQFLPTRQALPLWAHQDEIRRRLELNDVLVLVGETGSGKSTQVPQFLFREKWCQKKRVKVKTSGGGTEEVSVGGVIAITQPRRVAATTLAHRVSREAGTPLTGQQGASDNKGAAPKGLVGYSVRFDHRVPPGTKIKFVTEGMLLQELLRDPYLRQYSAIIVDEIHERSVDVDLLSGFLKQIVSGDKAGRGGIPLKVVIMSATANVESIKRFFSRMEAGSATGSPTPETPSGSSVQFLQIEGRQFPVDVIHAPKAVPDIQEALLKTIFKLHTEEPLQDKHGKSDILAFLTGQEEIETAQRLIEDYSATLGPKLPKIKVFPLFGQLSMEAQHEAFQPVKGNFTRKVVLATNIAETSVTVPGVRYVIDSGKAKVKQYRPRLGMESLLAKPISKSSAIQRTGRAGREGPGKCFRLYTEDTFETLQKTDLPEILRTDVLGAVLTMKARGIDDVLAFPLMDPPEVESVEKALLHLHLLGALADDGSITETGRKMVMFPVTAPYARVILAAADPKHDCLLEVIDIISCITAGDDIFLQTQSEEAKEEVEIHRKELYRREGDLLTYLTAMQLYAAENADRAQWCKTRKINTRNMKQAMNIRKQIRGLCVREGMMEPAAPDPQPFSPASPDEAAVILKCFLKGFALRTAMLAPDSSYVTSHGKHVVAIHPSSVLHGQKKEAIMFLEHVYTQKNYAKKVSAIQASWIAEALEH</sequence>
<dbReference type="InterPro" id="IPR014001">
    <property type="entry name" value="Helicase_ATP-bd"/>
</dbReference>
<dbReference type="Pfam" id="PF21010">
    <property type="entry name" value="HA2_C"/>
    <property type="match status" value="1"/>
</dbReference>
<keyword evidence="2" id="KW-0547">Nucleotide-binding</keyword>
<protein>
    <recommendedName>
        <fullName evidence="1">RNA helicase</fullName>
        <ecNumber evidence="1">3.6.4.13</ecNumber>
    </recommendedName>
</protein>
<evidence type="ECO:0000256" key="4">
    <source>
        <dbReference type="ARBA" id="ARBA00022806"/>
    </source>
</evidence>
<feature type="compositionally biased region" description="Basic and acidic residues" evidence="7">
    <location>
        <begin position="67"/>
        <end position="80"/>
    </location>
</feature>
<comment type="caution">
    <text evidence="10">The sequence shown here is derived from an EMBL/GenBank/DDBJ whole genome shotgun (WGS) entry which is preliminary data.</text>
</comment>
<dbReference type="PROSITE" id="PS51194">
    <property type="entry name" value="HELICASE_CTER"/>
    <property type="match status" value="1"/>
</dbReference>
<dbReference type="PROSITE" id="PS00690">
    <property type="entry name" value="DEAH_ATP_HELICASE"/>
    <property type="match status" value="1"/>
</dbReference>
<dbReference type="Pfam" id="PF04408">
    <property type="entry name" value="WHD_HA2"/>
    <property type="match status" value="1"/>
</dbReference>
<gene>
    <name evidence="10" type="ORF">B0H63DRAFT_484970</name>
</gene>
<evidence type="ECO:0000313" key="11">
    <source>
        <dbReference type="Proteomes" id="UP001285441"/>
    </source>
</evidence>